<keyword evidence="5" id="KW-0482">Metalloprotease</keyword>
<evidence type="ECO:0000256" key="4">
    <source>
        <dbReference type="ARBA" id="ARBA00022833"/>
    </source>
</evidence>
<dbReference type="GO" id="GO:0006508">
    <property type="term" value="P:proteolysis"/>
    <property type="evidence" value="ECO:0007669"/>
    <property type="project" value="UniProtKB-KW"/>
</dbReference>
<organism evidence="7 8">
    <name type="scientific">Candidatus Kerfeldbacteria bacterium CG08_land_8_20_14_0_20_40_16</name>
    <dbReference type="NCBI Taxonomy" id="2014244"/>
    <lineage>
        <taxon>Bacteria</taxon>
        <taxon>Candidatus Kerfeldiibacteriota</taxon>
    </lineage>
</organism>
<sequence length="186" mass="19929">MKKIAIICLAIAISTVATVGISQYVIAEASRAEERITSSHFSQSENELGEVILAELQNKLGGNLQYTIDQNTGNLTFLKSQGGGIPITMANSSSLNGVGTANLFMEEYGALFGINNSATDLSMIKETTDELGMKHIRYGQRYSSVPVFGGEIIVHLNNNLTVASANGKAVPNISLRVLPSKFMIKC</sequence>
<evidence type="ECO:0000259" key="6">
    <source>
        <dbReference type="Pfam" id="PF07504"/>
    </source>
</evidence>
<comment type="caution">
    <text evidence="7">The sequence shown here is derived from an EMBL/GenBank/DDBJ whole genome shotgun (WGS) entry which is preliminary data.</text>
</comment>
<proteinExistence type="predicted"/>
<dbReference type="Gene3D" id="3.10.450.490">
    <property type="match status" value="1"/>
</dbReference>
<keyword evidence="3" id="KW-0378">Hydrolase</keyword>
<evidence type="ECO:0000256" key="2">
    <source>
        <dbReference type="ARBA" id="ARBA00022723"/>
    </source>
</evidence>
<keyword evidence="4" id="KW-0862">Zinc</keyword>
<evidence type="ECO:0000313" key="8">
    <source>
        <dbReference type="Proteomes" id="UP000231542"/>
    </source>
</evidence>
<dbReference type="InterPro" id="IPR011096">
    <property type="entry name" value="FTP_domain"/>
</dbReference>
<reference evidence="7 8" key="1">
    <citation type="submission" date="2017-09" db="EMBL/GenBank/DDBJ databases">
        <title>Depth-based differentiation of microbial function through sediment-hosted aquifers and enrichment of novel symbionts in the deep terrestrial subsurface.</title>
        <authorList>
            <person name="Probst A.J."/>
            <person name="Ladd B."/>
            <person name="Jarett J.K."/>
            <person name="Geller-Mcgrath D.E."/>
            <person name="Sieber C.M."/>
            <person name="Emerson J.B."/>
            <person name="Anantharaman K."/>
            <person name="Thomas B.C."/>
            <person name="Malmstrom R."/>
            <person name="Stieglmeier M."/>
            <person name="Klingl A."/>
            <person name="Woyke T."/>
            <person name="Ryan C.M."/>
            <person name="Banfield J.F."/>
        </authorList>
    </citation>
    <scope>NUCLEOTIDE SEQUENCE [LARGE SCALE GENOMIC DNA]</scope>
    <source>
        <strain evidence="7">CG08_land_8_20_14_0_20_40_16</strain>
    </source>
</reference>
<dbReference type="GO" id="GO:0046872">
    <property type="term" value="F:metal ion binding"/>
    <property type="evidence" value="ECO:0007669"/>
    <property type="project" value="UniProtKB-KW"/>
</dbReference>
<accession>A0A2H0YW02</accession>
<keyword evidence="1" id="KW-0645">Protease</keyword>
<gene>
    <name evidence="7" type="ORF">COT24_02585</name>
</gene>
<evidence type="ECO:0000256" key="1">
    <source>
        <dbReference type="ARBA" id="ARBA00022670"/>
    </source>
</evidence>
<evidence type="ECO:0000256" key="3">
    <source>
        <dbReference type="ARBA" id="ARBA00022801"/>
    </source>
</evidence>
<evidence type="ECO:0000313" key="7">
    <source>
        <dbReference type="EMBL" id="PIS42660.1"/>
    </source>
</evidence>
<dbReference type="EMBL" id="PEXU01000030">
    <property type="protein sequence ID" value="PIS42660.1"/>
    <property type="molecule type" value="Genomic_DNA"/>
</dbReference>
<dbReference type="AlphaFoldDB" id="A0A2H0YW02"/>
<evidence type="ECO:0000256" key="5">
    <source>
        <dbReference type="ARBA" id="ARBA00023049"/>
    </source>
</evidence>
<dbReference type="Proteomes" id="UP000231542">
    <property type="component" value="Unassembled WGS sequence"/>
</dbReference>
<dbReference type="Pfam" id="PF07504">
    <property type="entry name" value="FTP"/>
    <property type="match status" value="1"/>
</dbReference>
<feature type="domain" description="FTP" evidence="6">
    <location>
        <begin position="120"/>
        <end position="168"/>
    </location>
</feature>
<protein>
    <recommendedName>
        <fullName evidence="6">FTP domain-containing protein</fullName>
    </recommendedName>
</protein>
<keyword evidence="2" id="KW-0479">Metal-binding</keyword>
<dbReference type="GO" id="GO:0008237">
    <property type="term" value="F:metallopeptidase activity"/>
    <property type="evidence" value="ECO:0007669"/>
    <property type="project" value="UniProtKB-KW"/>
</dbReference>
<name>A0A2H0YW02_9BACT</name>